<protein>
    <recommendedName>
        <fullName evidence="8">Xylulokinase</fullName>
    </recommendedName>
</protein>
<dbReference type="GO" id="GO:0005975">
    <property type="term" value="P:carbohydrate metabolic process"/>
    <property type="evidence" value="ECO:0007669"/>
    <property type="project" value="InterPro"/>
</dbReference>
<evidence type="ECO:0000256" key="2">
    <source>
        <dbReference type="ARBA" id="ARBA00022679"/>
    </source>
</evidence>
<dbReference type="RefSeq" id="WP_153490895.1">
    <property type="nucleotide sequence ID" value="NZ_VWNA01000003.1"/>
</dbReference>
<dbReference type="PIRSF" id="PIRSF000538">
    <property type="entry name" value="GlpK"/>
    <property type="match status" value="1"/>
</dbReference>
<sequence length="497" mass="50032">MAPSDLPVRPEFPAGSDLYLGLDLGTSSLKAVLCDGAMAVVGSGSAGYPMASPVPGAAEQNPADWVDAAGRAVRAALADAEAAGCANAAAAVRAIGLSGQLPTLVCLKDGIADGPAIVWSDARADSAAAARLGPDGPAMFYRRTGMPVDGRYLAPMLAFHRADAAALDGILSAKDYLCFALTGRSVTDPSTAAGYAVFDLATGRFADDLAAVFDLDTALLPAIAPAGAVAGTLTPAAAARLGLPAGVPVMVGAADSAAGALAMTGGDSAAVAIVMGSSTIIFAACDSPRPDDARRYLLTPHAAAPGEAARYGREMDLLATGTGLAWLSRLTGSSVEALETAALAAPPGARGVRFAPYLAGGEQGALWDPSLAGVIHGLTIAHGTGDLARAYFEGIFFEMRRCLDVLEEATPVRRAVVSGAAAGNPGLIHLMADVLGRPVQVFTHAAPSALGAAMLAAGRTDPAGAYFGPVTQPGPAAELYDEFYGAHRALFPRLAVR</sequence>
<dbReference type="Pfam" id="PF00370">
    <property type="entry name" value="FGGY_N"/>
    <property type="match status" value="1"/>
</dbReference>
<dbReference type="InterPro" id="IPR043129">
    <property type="entry name" value="ATPase_NBD"/>
</dbReference>
<evidence type="ECO:0000259" key="5">
    <source>
        <dbReference type="Pfam" id="PF02782"/>
    </source>
</evidence>
<feature type="domain" description="Carbohydrate kinase FGGY C-terminal" evidence="5">
    <location>
        <begin position="272"/>
        <end position="457"/>
    </location>
</feature>
<gene>
    <name evidence="6" type="ORF">F0357_23095</name>
</gene>
<dbReference type="GO" id="GO:0016301">
    <property type="term" value="F:kinase activity"/>
    <property type="evidence" value="ECO:0007669"/>
    <property type="project" value="UniProtKB-KW"/>
</dbReference>
<evidence type="ECO:0000256" key="3">
    <source>
        <dbReference type="ARBA" id="ARBA00022777"/>
    </source>
</evidence>
<keyword evidence="2" id="KW-0808">Transferase</keyword>
<dbReference type="InterPro" id="IPR018484">
    <property type="entry name" value="FGGY_N"/>
</dbReference>
<accession>A0A6A7Y9D0</accession>
<evidence type="ECO:0000313" key="6">
    <source>
        <dbReference type="EMBL" id="MQT15486.1"/>
    </source>
</evidence>
<evidence type="ECO:0000256" key="1">
    <source>
        <dbReference type="ARBA" id="ARBA00009156"/>
    </source>
</evidence>
<dbReference type="SUPFAM" id="SSF53067">
    <property type="entry name" value="Actin-like ATPase domain"/>
    <property type="match status" value="2"/>
</dbReference>
<dbReference type="InterPro" id="IPR018485">
    <property type="entry name" value="FGGY_C"/>
</dbReference>
<comment type="caution">
    <text evidence="6">The sequence shown here is derived from an EMBL/GenBank/DDBJ whole genome shotgun (WGS) entry which is preliminary data.</text>
</comment>
<keyword evidence="7" id="KW-1185">Reference proteome</keyword>
<dbReference type="AlphaFoldDB" id="A0A6A7Y9D0"/>
<reference evidence="6 7" key="1">
    <citation type="submission" date="2019-09" db="EMBL/GenBank/DDBJ databases">
        <title>Segnochrobactrum spirostomi gen. nov., sp. nov., isolated from the ciliate Spirostomum cf. yagiui and description of a novel family, Segnochrobactraceae fam. nov. within the order Rhizobiales of the class Alphaproteobacteria.</title>
        <authorList>
            <person name="Akter S."/>
            <person name="Shazib S.U.A."/>
            <person name="Shin M.K."/>
        </authorList>
    </citation>
    <scope>NUCLEOTIDE SEQUENCE [LARGE SCALE GENOMIC DNA]</scope>
    <source>
        <strain evidence="6 7">Sp-1</strain>
    </source>
</reference>
<proteinExistence type="inferred from homology"/>
<keyword evidence="3" id="KW-0418">Kinase</keyword>
<evidence type="ECO:0000259" key="4">
    <source>
        <dbReference type="Pfam" id="PF00370"/>
    </source>
</evidence>
<dbReference type="InterPro" id="IPR050406">
    <property type="entry name" value="FGGY_Carb_Kinase"/>
</dbReference>
<evidence type="ECO:0000313" key="7">
    <source>
        <dbReference type="Proteomes" id="UP000332515"/>
    </source>
</evidence>
<dbReference type="Gene3D" id="3.30.420.40">
    <property type="match status" value="2"/>
</dbReference>
<evidence type="ECO:0008006" key="8">
    <source>
        <dbReference type="Google" id="ProtNLM"/>
    </source>
</evidence>
<dbReference type="Pfam" id="PF02782">
    <property type="entry name" value="FGGY_C"/>
    <property type="match status" value="1"/>
</dbReference>
<name>A0A6A7Y9D0_9HYPH</name>
<dbReference type="PANTHER" id="PTHR43095">
    <property type="entry name" value="SUGAR KINASE"/>
    <property type="match status" value="1"/>
</dbReference>
<organism evidence="6 7">
    <name type="scientific">Segnochrobactrum spirostomi</name>
    <dbReference type="NCBI Taxonomy" id="2608987"/>
    <lineage>
        <taxon>Bacteria</taxon>
        <taxon>Pseudomonadati</taxon>
        <taxon>Pseudomonadota</taxon>
        <taxon>Alphaproteobacteria</taxon>
        <taxon>Hyphomicrobiales</taxon>
        <taxon>Segnochrobactraceae</taxon>
        <taxon>Segnochrobactrum</taxon>
    </lineage>
</organism>
<dbReference type="EMBL" id="VWNA01000003">
    <property type="protein sequence ID" value="MQT15486.1"/>
    <property type="molecule type" value="Genomic_DNA"/>
</dbReference>
<feature type="domain" description="Carbohydrate kinase FGGY N-terminal" evidence="4">
    <location>
        <begin position="18"/>
        <end position="261"/>
    </location>
</feature>
<dbReference type="Proteomes" id="UP000332515">
    <property type="component" value="Unassembled WGS sequence"/>
</dbReference>
<dbReference type="InterPro" id="IPR000577">
    <property type="entry name" value="Carb_kinase_FGGY"/>
</dbReference>
<dbReference type="PANTHER" id="PTHR43095:SF5">
    <property type="entry name" value="XYLULOSE KINASE"/>
    <property type="match status" value="1"/>
</dbReference>
<comment type="similarity">
    <text evidence="1">Belongs to the FGGY kinase family.</text>
</comment>